<dbReference type="InterPro" id="IPR039727">
    <property type="entry name" value="SE/Ars2"/>
</dbReference>
<name>A0A4W3K6M1_CALMI</name>
<dbReference type="GeneTree" id="ENSGT00390000005492"/>
<dbReference type="PANTHER" id="PTHR13165">
    <property type="entry name" value="ARSENITE-RESISTANCE PROTEIN 2"/>
    <property type="match status" value="1"/>
</dbReference>
<protein>
    <submittedName>
        <fullName evidence="2">Uncharacterized protein</fullName>
    </submittedName>
</protein>
<reference evidence="2" key="4">
    <citation type="submission" date="2025-08" db="UniProtKB">
        <authorList>
            <consortium name="Ensembl"/>
        </authorList>
    </citation>
    <scope>IDENTIFICATION</scope>
</reference>
<reference evidence="3" key="3">
    <citation type="journal article" date="2014" name="Nature">
        <title>Elephant shark genome provides unique insights into gnathostome evolution.</title>
        <authorList>
            <consortium name="International Elephant Shark Genome Sequencing Consortium"/>
            <person name="Venkatesh B."/>
            <person name="Lee A.P."/>
            <person name="Ravi V."/>
            <person name="Maurya A.K."/>
            <person name="Lian M.M."/>
            <person name="Swann J.B."/>
            <person name="Ohta Y."/>
            <person name="Flajnik M.F."/>
            <person name="Sutoh Y."/>
            <person name="Kasahara M."/>
            <person name="Hoon S."/>
            <person name="Gangu V."/>
            <person name="Roy S.W."/>
            <person name="Irimia M."/>
            <person name="Korzh V."/>
            <person name="Kondrychyn I."/>
            <person name="Lim Z.W."/>
            <person name="Tay B.H."/>
            <person name="Tohari S."/>
            <person name="Kong K.W."/>
            <person name="Ho S."/>
            <person name="Lorente-Galdos B."/>
            <person name="Quilez J."/>
            <person name="Marques-Bonet T."/>
            <person name="Raney B.J."/>
            <person name="Ingham P.W."/>
            <person name="Tay A."/>
            <person name="Hillier L.W."/>
            <person name="Minx P."/>
            <person name="Boehm T."/>
            <person name="Wilson R.K."/>
            <person name="Brenner S."/>
            <person name="Warren W.C."/>
        </authorList>
    </citation>
    <scope>NUCLEOTIDE SEQUENCE [LARGE SCALE GENOMIC DNA]</scope>
</reference>
<reference evidence="3" key="1">
    <citation type="journal article" date="2006" name="Science">
        <title>Ancient noncoding elements conserved in the human genome.</title>
        <authorList>
            <person name="Venkatesh B."/>
            <person name="Kirkness E.F."/>
            <person name="Loh Y.H."/>
            <person name="Halpern A.L."/>
            <person name="Lee A.P."/>
            <person name="Johnson J."/>
            <person name="Dandona N."/>
            <person name="Viswanathan L.D."/>
            <person name="Tay A."/>
            <person name="Venter J.C."/>
            <person name="Strausberg R.L."/>
            <person name="Brenner S."/>
        </authorList>
    </citation>
    <scope>NUCLEOTIDE SEQUENCE [LARGE SCALE GENOMIC DNA]</scope>
</reference>
<feature type="compositionally biased region" description="Basic and acidic residues" evidence="1">
    <location>
        <begin position="160"/>
        <end position="171"/>
    </location>
</feature>
<accession>A0A4W3K6M1</accession>
<sequence>MRVALSDPQPERRFFRRAWVTFDRSVNIKEICWNLQNIRLRECELSPVVNRDLARRVRSINGLTQHKQIVRNDIKLAAKLIHSLDDRSQLWSSESLNEDGRVEVRGLFLPCGQNSRTRGHGLRSKGWVGVKFVTNLLKHYCSERAVNMGNSTGFAGRQTDTGRETDRHRETGSPVAQWLEHSLCK</sequence>
<dbReference type="PANTHER" id="PTHR13165:SF0">
    <property type="entry name" value="SERRATE RNA EFFECTOR MOLECULE HOMOLOG"/>
    <property type="match status" value="1"/>
</dbReference>
<evidence type="ECO:0000256" key="1">
    <source>
        <dbReference type="SAM" id="MobiDB-lite"/>
    </source>
</evidence>
<reference evidence="2" key="5">
    <citation type="submission" date="2025-09" db="UniProtKB">
        <authorList>
            <consortium name="Ensembl"/>
        </authorList>
    </citation>
    <scope>IDENTIFICATION</scope>
</reference>
<keyword evidence="3" id="KW-1185">Reference proteome</keyword>
<evidence type="ECO:0000313" key="2">
    <source>
        <dbReference type="Ensembl" id="ENSCMIP00000047631.1"/>
    </source>
</evidence>
<proteinExistence type="predicted"/>
<reference evidence="3" key="2">
    <citation type="journal article" date="2007" name="PLoS Biol.">
        <title>Survey sequencing and comparative analysis of the elephant shark (Callorhinchus milii) genome.</title>
        <authorList>
            <person name="Venkatesh B."/>
            <person name="Kirkness E.F."/>
            <person name="Loh Y.H."/>
            <person name="Halpern A.L."/>
            <person name="Lee A.P."/>
            <person name="Johnson J."/>
            <person name="Dandona N."/>
            <person name="Viswanathan L.D."/>
            <person name="Tay A."/>
            <person name="Venter J.C."/>
            <person name="Strausberg R.L."/>
            <person name="Brenner S."/>
        </authorList>
    </citation>
    <scope>NUCLEOTIDE SEQUENCE [LARGE SCALE GENOMIC DNA]</scope>
</reference>
<dbReference type="GO" id="GO:0031053">
    <property type="term" value="P:primary miRNA processing"/>
    <property type="evidence" value="ECO:0007669"/>
    <property type="project" value="TreeGrafter"/>
</dbReference>
<evidence type="ECO:0000313" key="3">
    <source>
        <dbReference type="Proteomes" id="UP000314986"/>
    </source>
</evidence>
<dbReference type="AlphaFoldDB" id="A0A4W3K6M1"/>
<dbReference type="GO" id="GO:0016604">
    <property type="term" value="C:nuclear body"/>
    <property type="evidence" value="ECO:0007669"/>
    <property type="project" value="TreeGrafter"/>
</dbReference>
<dbReference type="Proteomes" id="UP000314986">
    <property type="component" value="Unassembled WGS sequence"/>
</dbReference>
<organism evidence="2 3">
    <name type="scientific">Callorhinchus milii</name>
    <name type="common">Ghost shark</name>
    <dbReference type="NCBI Taxonomy" id="7868"/>
    <lineage>
        <taxon>Eukaryota</taxon>
        <taxon>Metazoa</taxon>
        <taxon>Chordata</taxon>
        <taxon>Craniata</taxon>
        <taxon>Vertebrata</taxon>
        <taxon>Chondrichthyes</taxon>
        <taxon>Holocephali</taxon>
        <taxon>Chimaeriformes</taxon>
        <taxon>Callorhinchidae</taxon>
        <taxon>Callorhinchus</taxon>
    </lineage>
</organism>
<dbReference type="InParanoid" id="A0A4W3K6M1"/>
<dbReference type="Ensembl" id="ENSCMIT00000048303.1">
    <property type="protein sequence ID" value="ENSCMIP00000047631.1"/>
    <property type="gene ID" value="ENSCMIG00000019505.1"/>
</dbReference>
<dbReference type="STRING" id="7868.ENSCMIP00000047631"/>
<feature type="region of interest" description="Disordered" evidence="1">
    <location>
        <begin position="152"/>
        <end position="185"/>
    </location>
</feature>